<reference evidence="2 3" key="1">
    <citation type="journal article" date="2019" name="Genome Biol. Evol.">
        <title>Insights into the evolution of the New World diploid cottons (Gossypium, subgenus Houzingenia) based on genome sequencing.</title>
        <authorList>
            <person name="Grover C.E."/>
            <person name="Arick M.A. 2nd"/>
            <person name="Thrash A."/>
            <person name="Conover J.L."/>
            <person name="Sanders W.S."/>
            <person name="Peterson D.G."/>
            <person name="Frelichowski J.E."/>
            <person name="Scheffler J.A."/>
            <person name="Scheffler B.E."/>
            <person name="Wendel J.F."/>
        </authorList>
    </citation>
    <scope>NUCLEOTIDE SEQUENCE [LARGE SCALE GENOMIC DNA]</scope>
    <source>
        <strain evidence="2">157</strain>
        <tissue evidence="2">Leaf</tissue>
    </source>
</reference>
<gene>
    <name evidence="2" type="ORF">Golob_003993</name>
</gene>
<organism evidence="2 3">
    <name type="scientific">Gossypium lobatum</name>
    <dbReference type="NCBI Taxonomy" id="34289"/>
    <lineage>
        <taxon>Eukaryota</taxon>
        <taxon>Viridiplantae</taxon>
        <taxon>Streptophyta</taxon>
        <taxon>Embryophyta</taxon>
        <taxon>Tracheophyta</taxon>
        <taxon>Spermatophyta</taxon>
        <taxon>Magnoliopsida</taxon>
        <taxon>eudicotyledons</taxon>
        <taxon>Gunneridae</taxon>
        <taxon>Pentapetalae</taxon>
        <taxon>rosids</taxon>
        <taxon>malvids</taxon>
        <taxon>Malvales</taxon>
        <taxon>Malvaceae</taxon>
        <taxon>Malvoideae</taxon>
        <taxon>Gossypium</taxon>
    </lineage>
</organism>
<dbReference type="Gene3D" id="2.130.10.10">
    <property type="entry name" value="YVTN repeat-like/Quinoprotein amine dehydrogenase"/>
    <property type="match status" value="1"/>
</dbReference>
<dbReference type="Proteomes" id="UP000593572">
    <property type="component" value="Unassembled WGS sequence"/>
</dbReference>
<comment type="caution">
    <text evidence="2">The sequence shown here is derived from an EMBL/GenBank/DDBJ whole genome shotgun (WGS) entry which is preliminary data.</text>
</comment>
<evidence type="ECO:0000313" key="3">
    <source>
        <dbReference type="Proteomes" id="UP000593572"/>
    </source>
</evidence>
<sequence>RIDVNALRKGRNFPGNKGRLSNSKDNVFCRALTVDPPKKSADFCPEKSSVSTLKARQNTVRKCWMSGHFYKGDKCWYSHYWSRGDGFAMLAKLEGHKKLFFLRSFDFGAIKGISLPSGHDKLYSGSSDGTARIWDGHTGKCLHFIDLGDEAGSLITEGSWCSLALNIHSALELNLKGPVGQVSAMIVAGDMLIATAQNCGIIAWRASCETDSFQLAASMEGHNGAVSCLAVACGRQNVIFWVPG</sequence>
<dbReference type="Pfam" id="PF00400">
    <property type="entry name" value="WD40"/>
    <property type="match status" value="1"/>
</dbReference>
<evidence type="ECO:0000256" key="1">
    <source>
        <dbReference type="PROSITE-ProRule" id="PRU00221"/>
    </source>
</evidence>
<protein>
    <submittedName>
        <fullName evidence="2">Uncharacterized protein</fullName>
    </submittedName>
</protein>
<dbReference type="InterPro" id="IPR044715">
    <property type="entry name" value="WDR86-like"/>
</dbReference>
<keyword evidence="1" id="KW-0853">WD repeat</keyword>
<dbReference type="InterPro" id="IPR036322">
    <property type="entry name" value="WD40_repeat_dom_sf"/>
</dbReference>
<dbReference type="PROSITE" id="PS50082">
    <property type="entry name" value="WD_REPEATS_2"/>
    <property type="match status" value="1"/>
</dbReference>
<feature type="non-terminal residue" evidence="2">
    <location>
        <position position="244"/>
    </location>
</feature>
<dbReference type="SUPFAM" id="SSF50978">
    <property type="entry name" value="WD40 repeat-like"/>
    <property type="match status" value="1"/>
</dbReference>
<dbReference type="PANTHER" id="PTHR44489">
    <property type="match status" value="1"/>
</dbReference>
<proteinExistence type="predicted"/>
<dbReference type="EMBL" id="JABEZX010000011">
    <property type="protein sequence ID" value="MBA0570317.1"/>
    <property type="molecule type" value="Genomic_DNA"/>
</dbReference>
<accession>A0A7J8MZZ7</accession>
<dbReference type="InterPro" id="IPR001680">
    <property type="entry name" value="WD40_rpt"/>
</dbReference>
<keyword evidence="3" id="KW-1185">Reference proteome</keyword>
<evidence type="ECO:0000313" key="2">
    <source>
        <dbReference type="EMBL" id="MBA0570317.1"/>
    </source>
</evidence>
<dbReference type="PANTHER" id="PTHR44489:SF14">
    <property type="entry name" value="ZINC FINGER CCCH DOMAIN-CONTAINING PROTEIN 59-RELATED"/>
    <property type="match status" value="1"/>
</dbReference>
<dbReference type="InterPro" id="IPR015943">
    <property type="entry name" value="WD40/YVTN_repeat-like_dom_sf"/>
</dbReference>
<name>A0A7J8MZZ7_9ROSI</name>
<feature type="repeat" description="WD" evidence="1">
    <location>
        <begin position="122"/>
        <end position="144"/>
    </location>
</feature>
<dbReference type="AlphaFoldDB" id="A0A7J8MZZ7"/>